<proteinExistence type="predicted"/>
<name>A0A6A5T9U8_9PLEO</name>
<evidence type="ECO:0000313" key="2">
    <source>
        <dbReference type="EMBL" id="KAF1949463.1"/>
    </source>
</evidence>
<dbReference type="Proteomes" id="UP000800035">
    <property type="component" value="Unassembled WGS sequence"/>
</dbReference>
<evidence type="ECO:0000313" key="3">
    <source>
        <dbReference type="Proteomes" id="UP000800035"/>
    </source>
</evidence>
<accession>A0A6A5T9U8</accession>
<organism evidence="2 3">
    <name type="scientific">Byssothecium circinans</name>
    <dbReference type="NCBI Taxonomy" id="147558"/>
    <lineage>
        <taxon>Eukaryota</taxon>
        <taxon>Fungi</taxon>
        <taxon>Dikarya</taxon>
        <taxon>Ascomycota</taxon>
        <taxon>Pezizomycotina</taxon>
        <taxon>Dothideomycetes</taxon>
        <taxon>Pleosporomycetidae</taxon>
        <taxon>Pleosporales</taxon>
        <taxon>Massarineae</taxon>
        <taxon>Massarinaceae</taxon>
        <taxon>Byssothecium</taxon>
    </lineage>
</organism>
<dbReference type="AlphaFoldDB" id="A0A6A5T9U8"/>
<evidence type="ECO:0000256" key="1">
    <source>
        <dbReference type="SAM" id="MobiDB-lite"/>
    </source>
</evidence>
<feature type="compositionally biased region" description="Basic and acidic residues" evidence="1">
    <location>
        <begin position="153"/>
        <end position="170"/>
    </location>
</feature>
<keyword evidence="3" id="KW-1185">Reference proteome</keyword>
<reference evidence="2" key="1">
    <citation type="journal article" date="2020" name="Stud. Mycol.">
        <title>101 Dothideomycetes genomes: a test case for predicting lifestyles and emergence of pathogens.</title>
        <authorList>
            <person name="Haridas S."/>
            <person name="Albert R."/>
            <person name="Binder M."/>
            <person name="Bloem J."/>
            <person name="Labutti K."/>
            <person name="Salamov A."/>
            <person name="Andreopoulos B."/>
            <person name="Baker S."/>
            <person name="Barry K."/>
            <person name="Bills G."/>
            <person name="Bluhm B."/>
            <person name="Cannon C."/>
            <person name="Castanera R."/>
            <person name="Culley D."/>
            <person name="Daum C."/>
            <person name="Ezra D."/>
            <person name="Gonzalez J."/>
            <person name="Henrissat B."/>
            <person name="Kuo A."/>
            <person name="Liang C."/>
            <person name="Lipzen A."/>
            <person name="Lutzoni F."/>
            <person name="Magnuson J."/>
            <person name="Mondo S."/>
            <person name="Nolan M."/>
            <person name="Ohm R."/>
            <person name="Pangilinan J."/>
            <person name="Park H.-J."/>
            <person name="Ramirez L."/>
            <person name="Alfaro M."/>
            <person name="Sun H."/>
            <person name="Tritt A."/>
            <person name="Yoshinaga Y."/>
            <person name="Zwiers L.-H."/>
            <person name="Turgeon B."/>
            <person name="Goodwin S."/>
            <person name="Spatafora J."/>
            <person name="Crous P."/>
            <person name="Grigoriev I."/>
        </authorList>
    </citation>
    <scope>NUCLEOTIDE SEQUENCE</scope>
    <source>
        <strain evidence="2">CBS 675.92</strain>
    </source>
</reference>
<sequence>MTQRRRRLPPDPRERRYRELEDQLHSNIAVLVPQSLEESEYLESYKASDLYSRHELVATDLLRDPDADVPLDGTLFKTFSPQGSRFLHRAPTEPSTPGSLSAHTPEKPSTQASANHTLDSPPTNLHRGVESAEIQPASSVNPPREPSALSWPRDVDESTTLHRKMEKENTEIQPISPVNPLSGSSPLEDEGKGKAKMRVL</sequence>
<gene>
    <name evidence="2" type="ORF">CC80DRAFT_272361</name>
</gene>
<feature type="compositionally biased region" description="Polar residues" evidence="1">
    <location>
        <begin position="93"/>
        <end position="123"/>
    </location>
</feature>
<feature type="region of interest" description="Disordered" evidence="1">
    <location>
        <begin position="82"/>
        <end position="200"/>
    </location>
</feature>
<protein>
    <submittedName>
        <fullName evidence="2">Uncharacterized protein</fullName>
    </submittedName>
</protein>
<dbReference type="EMBL" id="ML977037">
    <property type="protein sequence ID" value="KAF1949463.1"/>
    <property type="molecule type" value="Genomic_DNA"/>
</dbReference>